<dbReference type="Pfam" id="PF08281">
    <property type="entry name" value="Sigma70_r4_2"/>
    <property type="match status" value="1"/>
</dbReference>
<feature type="domain" description="RNA polymerase sigma-70 region 2" evidence="6">
    <location>
        <begin position="21"/>
        <end position="89"/>
    </location>
</feature>
<dbReference type="InterPro" id="IPR013325">
    <property type="entry name" value="RNA_pol_sigma_r2"/>
</dbReference>
<protein>
    <submittedName>
        <fullName evidence="8">Sigma-70 family RNA polymerase sigma factor</fullName>
    </submittedName>
</protein>
<dbReference type="InterPro" id="IPR013324">
    <property type="entry name" value="RNA_pol_sigma_r3/r4-like"/>
</dbReference>
<dbReference type="Gene3D" id="1.10.10.10">
    <property type="entry name" value="Winged helix-like DNA-binding domain superfamily/Winged helix DNA-binding domain"/>
    <property type="match status" value="1"/>
</dbReference>
<dbReference type="NCBIfam" id="TIGR02937">
    <property type="entry name" value="sigma70-ECF"/>
    <property type="match status" value="1"/>
</dbReference>
<evidence type="ECO:0000256" key="3">
    <source>
        <dbReference type="ARBA" id="ARBA00023082"/>
    </source>
</evidence>
<keyword evidence="3" id="KW-0731">Sigma factor</keyword>
<dbReference type="SUPFAM" id="SSF88946">
    <property type="entry name" value="Sigma2 domain of RNA polymerase sigma factors"/>
    <property type="match status" value="1"/>
</dbReference>
<dbReference type="InterPro" id="IPR036388">
    <property type="entry name" value="WH-like_DNA-bd_sf"/>
</dbReference>
<dbReference type="PANTHER" id="PTHR43133:SF52">
    <property type="entry name" value="ECF RNA POLYMERASE SIGMA FACTOR SIGL"/>
    <property type="match status" value="1"/>
</dbReference>
<dbReference type="AlphaFoldDB" id="A0A7D6C718"/>
<proteinExistence type="inferred from homology"/>
<gene>
    <name evidence="8" type="ORF">HZU44_27315</name>
</gene>
<evidence type="ECO:0000256" key="5">
    <source>
        <dbReference type="ARBA" id="ARBA00023163"/>
    </source>
</evidence>
<dbReference type="GO" id="GO:0003677">
    <property type="term" value="F:DNA binding"/>
    <property type="evidence" value="ECO:0007669"/>
    <property type="project" value="UniProtKB-KW"/>
</dbReference>
<dbReference type="InterPro" id="IPR039425">
    <property type="entry name" value="RNA_pol_sigma-70-like"/>
</dbReference>
<dbReference type="Pfam" id="PF04542">
    <property type="entry name" value="Sigma70_r2"/>
    <property type="match status" value="1"/>
</dbReference>
<dbReference type="EMBL" id="CP058905">
    <property type="protein sequence ID" value="QLJ98367.1"/>
    <property type="molecule type" value="Genomic_DNA"/>
</dbReference>
<dbReference type="GO" id="GO:0006352">
    <property type="term" value="P:DNA-templated transcription initiation"/>
    <property type="evidence" value="ECO:0007669"/>
    <property type="project" value="InterPro"/>
</dbReference>
<evidence type="ECO:0000259" key="6">
    <source>
        <dbReference type="Pfam" id="PF04542"/>
    </source>
</evidence>
<comment type="similarity">
    <text evidence="1">Belongs to the sigma-70 factor family. ECF subfamily.</text>
</comment>
<keyword evidence="4" id="KW-0238">DNA-binding</keyword>
<feature type="domain" description="RNA polymerase sigma factor 70 region 4 type 2" evidence="7">
    <location>
        <begin position="121"/>
        <end position="171"/>
    </location>
</feature>
<evidence type="ECO:0000259" key="7">
    <source>
        <dbReference type="Pfam" id="PF08281"/>
    </source>
</evidence>
<dbReference type="GO" id="GO:0016987">
    <property type="term" value="F:sigma factor activity"/>
    <property type="evidence" value="ECO:0007669"/>
    <property type="project" value="UniProtKB-KW"/>
</dbReference>
<sequence length="181" mass="20351">MRSDAELLAASGHDARAFRELYERYAQAIHGFFHRRTGDHEAALDLTAETFAQAWESRGRFADQHEGSVGPWLFGIARNLLLKAIRDRRMAVEASTRLQVRADRSAVEPEQSWLDGMDADLEVALTALPATQRAAVKLRVLQDQTYERIGAMLDCSPRAARIRVSRGLASLRTLLRPTRSH</sequence>
<evidence type="ECO:0000256" key="2">
    <source>
        <dbReference type="ARBA" id="ARBA00023015"/>
    </source>
</evidence>
<accession>A0A7D6C718</accession>
<keyword evidence="2" id="KW-0805">Transcription regulation</keyword>
<keyword evidence="5" id="KW-0804">Transcription</keyword>
<dbReference type="Gene3D" id="1.10.1740.10">
    <property type="match status" value="1"/>
</dbReference>
<evidence type="ECO:0000256" key="1">
    <source>
        <dbReference type="ARBA" id="ARBA00010641"/>
    </source>
</evidence>
<evidence type="ECO:0000313" key="8">
    <source>
        <dbReference type="EMBL" id="QLJ98367.1"/>
    </source>
</evidence>
<dbReference type="InterPro" id="IPR013249">
    <property type="entry name" value="RNA_pol_sigma70_r4_t2"/>
</dbReference>
<dbReference type="PANTHER" id="PTHR43133">
    <property type="entry name" value="RNA POLYMERASE ECF-TYPE SIGMA FACTO"/>
    <property type="match status" value="1"/>
</dbReference>
<dbReference type="InterPro" id="IPR014284">
    <property type="entry name" value="RNA_pol_sigma-70_dom"/>
</dbReference>
<name>A0A7D6C718_9ACTN</name>
<evidence type="ECO:0000256" key="4">
    <source>
        <dbReference type="ARBA" id="ARBA00023125"/>
    </source>
</evidence>
<organism evidence="8">
    <name type="scientific">Micromonospora carbonacea</name>
    <dbReference type="NCBI Taxonomy" id="47853"/>
    <lineage>
        <taxon>Bacteria</taxon>
        <taxon>Bacillati</taxon>
        <taxon>Actinomycetota</taxon>
        <taxon>Actinomycetes</taxon>
        <taxon>Micromonosporales</taxon>
        <taxon>Micromonosporaceae</taxon>
        <taxon>Micromonospora</taxon>
    </lineage>
</organism>
<dbReference type="SUPFAM" id="SSF88659">
    <property type="entry name" value="Sigma3 and sigma4 domains of RNA polymerase sigma factors"/>
    <property type="match status" value="1"/>
</dbReference>
<dbReference type="InterPro" id="IPR007627">
    <property type="entry name" value="RNA_pol_sigma70_r2"/>
</dbReference>
<reference evidence="8" key="1">
    <citation type="submission" date="2020-08" db="EMBL/GenBank/DDBJ databases">
        <title>A bifunctional nitrone conjugated secondary metabolite targeting the ribosome.</title>
        <authorList>
            <person name="Limbrick E.M."/>
            <person name="Graf M."/>
            <person name="Derewacz D.K."/>
            <person name="Nguyen F."/>
            <person name="Spraggins J.M."/>
            <person name="Wieland M."/>
            <person name="Ynigez-Gutierrez A.E."/>
            <person name="Reisman B.J."/>
            <person name="Zinshteyn B."/>
            <person name="McCulloch K."/>
            <person name="Iverson T.M."/>
            <person name="Green R."/>
            <person name="Wilson D.N."/>
            <person name="Bachmann B.O."/>
        </authorList>
    </citation>
    <scope>NUCLEOTIDE SEQUENCE</scope>
    <source>
        <strain evidence="8">Africana</strain>
    </source>
</reference>